<evidence type="ECO:0000313" key="2">
    <source>
        <dbReference type="Proteomes" id="UP000237105"/>
    </source>
</evidence>
<dbReference type="EMBL" id="JXTB01000299">
    <property type="protein sequence ID" value="PON47144.1"/>
    <property type="molecule type" value="Genomic_DNA"/>
</dbReference>
<protein>
    <submittedName>
        <fullName evidence="1">Uncharacterized protein</fullName>
    </submittedName>
</protein>
<gene>
    <name evidence="1" type="ORF">PanWU01x14_246530</name>
</gene>
<accession>A0A2P5BED3</accession>
<sequence length="90" mass="10708">MDMYISIKTSLPLLLPMDQIDLRPLHAVKLPLLLLFSNPHRRRNRQSYLHLARQRKHQSLLEERRGEEREYSLANSISPPISDDIYLEFL</sequence>
<reference evidence="2" key="1">
    <citation type="submission" date="2016-06" db="EMBL/GenBank/DDBJ databases">
        <title>Parallel loss of symbiosis genes in relatives of nitrogen-fixing non-legume Parasponia.</title>
        <authorList>
            <person name="Van Velzen R."/>
            <person name="Holmer R."/>
            <person name="Bu F."/>
            <person name="Rutten L."/>
            <person name="Van Zeijl A."/>
            <person name="Liu W."/>
            <person name="Santuari L."/>
            <person name="Cao Q."/>
            <person name="Sharma T."/>
            <person name="Shen D."/>
            <person name="Roswanjaya Y."/>
            <person name="Wardhani T."/>
            <person name="Kalhor M.S."/>
            <person name="Jansen J."/>
            <person name="Van den Hoogen J."/>
            <person name="Gungor B."/>
            <person name="Hartog M."/>
            <person name="Hontelez J."/>
            <person name="Verver J."/>
            <person name="Yang W.-C."/>
            <person name="Schijlen E."/>
            <person name="Repin R."/>
            <person name="Schilthuizen M."/>
            <person name="Schranz E."/>
            <person name="Heidstra R."/>
            <person name="Miyata K."/>
            <person name="Fedorova E."/>
            <person name="Kohlen W."/>
            <person name="Bisseling T."/>
            <person name="Smit S."/>
            <person name="Geurts R."/>
        </authorList>
    </citation>
    <scope>NUCLEOTIDE SEQUENCE [LARGE SCALE GENOMIC DNA]</scope>
    <source>
        <strain evidence="2">cv. WU1-14</strain>
    </source>
</reference>
<comment type="caution">
    <text evidence="1">The sequence shown here is derived from an EMBL/GenBank/DDBJ whole genome shotgun (WGS) entry which is preliminary data.</text>
</comment>
<proteinExistence type="predicted"/>
<keyword evidence="2" id="KW-1185">Reference proteome</keyword>
<dbReference type="AlphaFoldDB" id="A0A2P5BED3"/>
<dbReference type="Proteomes" id="UP000237105">
    <property type="component" value="Unassembled WGS sequence"/>
</dbReference>
<name>A0A2P5BED3_PARAD</name>
<organism evidence="1 2">
    <name type="scientific">Parasponia andersonii</name>
    <name type="common">Sponia andersonii</name>
    <dbReference type="NCBI Taxonomy" id="3476"/>
    <lineage>
        <taxon>Eukaryota</taxon>
        <taxon>Viridiplantae</taxon>
        <taxon>Streptophyta</taxon>
        <taxon>Embryophyta</taxon>
        <taxon>Tracheophyta</taxon>
        <taxon>Spermatophyta</taxon>
        <taxon>Magnoliopsida</taxon>
        <taxon>eudicotyledons</taxon>
        <taxon>Gunneridae</taxon>
        <taxon>Pentapetalae</taxon>
        <taxon>rosids</taxon>
        <taxon>fabids</taxon>
        <taxon>Rosales</taxon>
        <taxon>Cannabaceae</taxon>
        <taxon>Parasponia</taxon>
    </lineage>
</organism>
<evidence type="ECO:0000313" key="1">
    <source>
        <dbReference type="EMBL" id="PON47144.1"/>
    </source>
</evidence>